<evidence type="ECO:0000313" key="1">
    <source>
        <dbReference type="EMBL" id="CAF5031951.1"/>
    </source>
</evidence>
<evidence type="ECO:0000313" key="2">
    <source>
        <dbReference type="Proteomes" id="UP000663848"/>
    </source>
</evidence>
<sequence>KKAQQKMEQELLKRQADIAAQQRKFDDMKRQLEEQPREIHHYHERFAERQAECGGFEICVIS</sequence>
<proteinExistence type="predicted"/>
<accession>A0A822BP69</accession>
<name>A0A822BP69_9BILA</name>
<comment type="caution">
    <text evidence="1">The sequence shown here is derived from an EMBL/GenBank/DDBJ whole genome shotgun (WGS) entry which is preliminary data.</text>
</comment>
<dbReference type="EMBL" id="CAJOBR010043332">
    <property type="protein sequence ID" value="CAF5031951.1"/>
    <property type="molecule type" value="Genomic_DNA"/>
</dbReference>
<dbReference type="Proteomes" id="UP000663848">
    <property type="component" value="Unassembled WGS sequence"/>
</dbReference>
<gene>
    <name evidence="1" type="ORF">QYT958_LOCUS40722</name>
</gene>
<reference evidence="1" key="1">
    <citation type="submission" date="2021-02" db="EMBL/GenBank/DDBJ databases">
        <authorList>
            <person name="Nowell W R."/>
        </authorList>
    </citation>
    <scope>NUCLEOTIDE SEQUENCE</scope>
</reference>
<protein>
    <submittedName>
        <fullName evidence="1">Uncharacterized protein</fullName>
    </submittedName>
</protein>
<organism evidence="1 2">
    <name type="scientific">Rotaria socialis</name>
    <dbReference type="NCBI Taxonomy" id="392032"/>
    <lineage>
        <taxon>Eukaryota</taxon>
        <taxon>Metazoa</taxon>
        <taxon>Spiralia</taxon>
        <taxon>Gnathifera</taxon>
        <taxon>Rotifera</taxon>
        <taxon>Eurotatoria</taxon>
        <taxon>Bdelloidea</taxon>
        <taxon>Philodinida</taxon>
        <taxon>Philodinidae</taxon>
        <taxon>Rotaria</taxon>
    </lineage>
</organism>
<feature type="non-terminal residue" evidence="1">
    <location>
        <position position="1"/>
    </location>
</feature>
<dbReference type="AlphaFoldDB" id="A0A822BP69"/>